<evidence type="ECO:0000256" key="1">
    <source>
        <dbReference type="SAM" id="Phobius"/>
    </source>
</evidence>
<keyword evidence="3" id="KW-1185">Reference proteome</keyword>
<dbReference type="AlphaFoldDB" id="A0A285VAU1"/>
<name>A0A285VAU1_9MICO</name>
<feature type="transmembrane region" description="Helical" evidence="1">
    <location>
        <begin position="6"/>
        <end position="23"/>
    </location>
</feature>
<keyword evidence="1" id="KW-0812">Transmembrane</keyword>
<keyword evidence="1" id="KW-0472">Membrane</keyword>
<sequence length="100" mass="10140">MSGGNVAGGVIAGLVLTLLVALATELAWLGRALLLLALVALVVLLVPRWRRAGAGFVMGLALGGIVFGGVCGGMGLLQQSPYGQDQRKYEQAPLPDASGP</sequence>
<organism evidence="2 3">
    <name type="scientific">Ornithinimicrobium cerasi</name>
    <dbReference type="NCBI Taxonomy" id="2248773"/>
    <lineage>
        <taxon>Bacteria</taxon>
        <taxon>Bacillati</taxon>
        <taxon>Actinomycetota</taxon>
        <taxon>Actinomycetes</taxon>
        <taxon>Micrococcales</taxon>
        <taxon>Ornithinimicrobiaceae</taxon>
        <taxon>Ornithinimicrobium</taxon>
    </lineage>
</organism>
<protein>
    <submittedName>
        <fullName evidence="2">Uncharacterized protein</fullName>
    </submittedName>
</protein>
<accession>A0A285VAU1</accession>
<gene>
    <name evidence="2" type="ORF">SAMN05421879_10136</name>
</gene>
<dbReference type="RefSeq" id="WP_097186287.1">
    <property type="nucleotide sequence ID" value="NZ_OBQK01000001.1"/>
</dbReference>
<reference evidence="3" key="1">
    <citation type="submission" date="2017-08" db="EMBL/GenBank/DDBJ databases">
        <authorList>
            <person name="Varghese N."/>
            <person name="Submissions S."/>
        </authorList>
    </citation>
    <scope>NUCLEOTIDE SEQUENCE [LARGE SCALE GENOMIC DNA]</scope>
    <source>
        <strain evidence="3">USBA17B2</strain>
    </source>
</reference>
<evidence type="ECO:0000313" key="3">
    <source>
        <dbReference type="Proteomes" id="UP000219688"/>
    </source>
</evidence>
<feature type="transmembrane region" description="Helical" evidence="1">
    <location>
        <begin position="52"/>
        <end position="77"/>
    </location>
</feature>
<feature type="transmembrane region" description="Helical" evidence="1">
    <location>
        <begin position="28"/>
        <end position="46"/>
    </location>
</feature>
<keyword evidence="1" id="KW-1133">Transmembrane helix</keyword>
<dbReference type="EMBL" id="OBQK01000001">
    <property type="protein sequence ID" value="SOC51123.1"/>
    <property type="molecule type" value="Genomic_DNA"/>
</dbReference>
<dbReference type="Proteomes" id="UP000219688">
    <property type="component" value="Unassembled WGS sequence"/>
</dbReference>
<evidence type="ECO:0000313" key="2">
    <source>
        <dbReference type="EMBL" id="SOC51123.1"/>
    </source>
</evidence>
<proteinExistence type="predicted"/>